<gene>
    <name evidence="1" type="ORF">AB6T85_18305</name>
</gene>
<dbReference type="EMBL" id="JBGFFX010000012">
    <property type="protein sequence ID" value="MEY8772361.1"/>
    <property type="molecule type" value="Genomic_DNA"/>
</dbReference>
<evidence type="ECO:0000313" key="2">
    <source>
        <dbReference type="Proteomes" id="UP001565243"/>
    </source>
</evidence>
<accession>A0ABV4EBP9</accession>
<keyword evidence="2" id="KW-1185">Reference proteome</keyword>
<proteinExistence type="predicted"/>
<organism evidence="1 2">
    <name type="scientific">Erwinia aeris</name>
    <dbReference type="NCBI Taxonomy" id="3239803"/>
    <lineage>
        <taxon>Bacteria</taxon>
        <taxon>Pseudomonadati</taxon>
        <taxon>Pseudomonadota</taxon>
        <taxon>Gammaproteobacteria</taxon>
        <taxon>Enterobacterales</taxon>
        <taxon>Erwiniaceae</taxon>
        <taxon>Erwinia</taxon>
    </lineage>
</organism>
<sequence>MYRNDDEKLIDIVLGEAVLVLLKTDATINNAALIRQLQAMAAVEKSAARHRACKQAIIDVRNNIKTGNNRYTHEIRDVDNVTHLFTSEGPPDGTKKH</sequence>
<reference evidence="1 2" key="1">
    <citation type="submission" date="2024-07" db="EMBL/GenBank/DDBJ databases">
        <authorList>
            <person name="Hebao G."/>
        </authorList>
    </citation>
    <scope>NUCLEOTIDE SEQUENCE [LARGE SCALE GENOMIC DNA]</scope>
    <source>
        <strain evidence="1 2">ACCC 02193</strain>
    </source>
</reference>
<protein>
    <submittedName>
        <fullName evidence="1">Uncharacterized protein</fullName>
    </submittedName>
</protein>
<dbReference type="Proteomes" id="UP001565243">
    <property type="component" value="Unassembled WGS sequence"/>
</dbReference>
<name>A0ABV4EBP9_9GAMM</name>
<dbReference type="RefSeq" id="WP_253455080.1">
    <property type="nucleotide sequence ID" value="NZ_JBGFFX010000012.1"/>
</dbReference>
<comment type="caution">
    <text evidence="1">The sequence shown here is derived from an EMBL/GenBank/DDBJ whole genome shotgun (WGS) entry which is preliminary data.</text>
</comment>
<evidence type="ECO:0000313" key="1">
    <source>
        <dbReference type="EMBL" id="MEY8772361.1"/>
    </source>
</evidence>